<dbReference type="Proteomes" id="UP000784294">
    <property type="component" value="Unassembled WGS sequence"/>
</dbReference>
<name>A0A448WI06_9PLAT</name>
<gene>
    <name evidence="1" type="ORF">PXEA_LOCUS5709</name>
</gene>
<dbReference type="AlphaFoldDB" id="A0A448WI06"/>
<keyword evidence="2" id="KW-1185">Reference proteome</keyword>
<evidence type="ECO:0000313" key="1">
    <source>
        <dbReference type="EMBL" id="VEL12269.1"/>
    </source>
</evidence>
<accession>A0A448WI06</accession>
<dbReference type="EMBL" id="CAAALY010014260">
    <property type="protein sequence ID" value="VEL12269.1"/>
    <property type="molecule type" value="Genomic_DNA"/>
</dbReference>
<evidence type="ECO:0000313" key="2">
    <source>
        <dbReference type="Proteomes" id="UP000784294"/>
    </source>
</evidence>
<proteinExistence type="predicted"/>
<protein>
    <submittedName>
        <fullName evidence="1">Uncharacterized protein</fullName>
    </submittedName>
</protein>
<comment type="caution">
    <text evidence="1">The sequence shown here is derived from an EMBL/GenBank/DDBJ whole genome shotgun (WGS) entry which is preliminary data.</text>
</comment>
<reference evidence="1" key="1">
    <citation type="submission" date="2018-11" db="EMBL/GenBank/DDBJ databases">
        <authorList>
            <consortium name="Pathogen Informatics"/>
        </authorList>
    </citation>
    <scope>NUCLEOTIDE SEQUENCE</scope>
</reference>
<sequence>MCSSFFLAPSPNSAIAICTRAWLHCSLVNEAEAELVTDHRKCRRQFECCLWQRNGLVWQLAHPFTLHTFRLNNRSETLKGRLLTSLIVPKRTLTIGWVNSSDSRSDHSGKLRMQCKNNEYHAMLKVGRSV</sequence>
<organism evidence="1 2">
    <name type="scientific">Protopolystoma xenopodis</name>
    <dbReference type="NCBI Taxonomy" id="117903"/>
    <lineage>
        <taxon>Eukaryota</taxon>
        <taxon>Metazoa</taxon>
        <taxon>Spiralia</taxon>
        <taxon>Lophotrochozoa</taxon>
        <taxon>Platyhelminthes</taxon>
        <taxon>Monogenea</taxon>
        <taxon>Polyopisthocotylea</taxon>
        <taxon>Polystomatidea</taxon>
        <taxon>Polystomatidae</taxon>
        <taxon>Protopolystoma</taxon>
    </lineage>
</organism>